<dbReference type="InterPro" id="IPR009080">
    <property type="entry name" value="tRNAsynth_Ia_anticodon-bd"/>
</dbReference>
<dbReference type="PANTHER" id="PTHR10890:SF3">
    <property type="entry name" value="CYSTEINE--TRNA LIGASE, CYTOPLASMIC"/>
    <property type="match status" value="1"/>
</dbReference>
<dbReference type="CDD" id="cd00672">
    <property type="entry name" value="CysRS_core"/>
    <property type="match status" value="1"/>
</dbReference>
<dbReference type="SUPFAM" id="SSF52374">
    <property type="entry name" value="Nucleotidylyl transferase"/>
    <property type="match status" value="1"/>
</dbReference>
<dbReference type="NCBIfam" id="TIGR00435">
    <property type="entry name" value="cysS"/>
    <property type="match status" value="1"/>
</dbReference>
<feature type="binding site" evidence="12">
    <location>
        <position position="238"/>
    </location>
    <ligand>
        <name>Zn(2+)</name>
        <dbReference type="ChEBI" id="CHEBI:29105"/>
    </ligand>
</feature>
<dbReference type="Gene3D" id="3.40.50.620">
    <property type="entry name" value="HUPs"/>
    <property type="match status" value="1"/>
</dbReference>
<evidence type="ECO:0000256" key="6">
    <source>
        <dbReference type="ARBA" id="ARBA00022723"/>
    </source>
</evidence>
<organism evidence="14">
    <name type="scientific">Rheinheimera sp. BAL341</name>
    <dbReference type="NCBI Taxonomy" id="1708203"/>
    <lineage>
        <taxon>Bacteria</taxon>
        <taxon>Pseudomonadati</taxon>
        <taxon>Pseudomonadota</taxon>
        <taxon>Gammaproteobacteria</taxon>
        <taxon>Chromatiales</taxon>
        <taxon>Chromatiaceae</taxon>
        <taxon>Rheinheimera</taxon>
    </lineage>
</organism>
<evidence type="ECO:0000256" key="8">
    <source>
        <dbReference type="ARBA" id="ARBA00022833"/>
    </source>
</evidence>
<feature type="domain" description="Cysteinyl-tRNA synthetase class Ia DALR" evidence="13">
    <location>
        <begin position="341"/>
        <end position="402"/>
    </location>
</feature>
<dbReference type="Pfam" id="PF09190">
    <property type="entry name" value="DALR_2"/>
    <property type="match status" value="1"/>
</dbReference>
<dbReference type="InterPro" id="IPR032678">
    <property type="entry name" value="tRNA-synt_1_cat_dom"/>
</dbReference>
<dbReference type="SUPFAM" id="SSF47323">
    <property type="entry name" value="Anticodon-binding domain of a subclass of class I aminoacyl-tRNA synthetases"/>
    <property type="match status" value="1"/>
</dbReference>
<dbReference type="FunFam" id="3.40.50.620:FF:000009">
    <property type="entry name" value="Cysteine--tRNA ligase"/>
    <property type="match status" value="1"/>
</dbReference>
<dbReference type="GO" id="GO:0006423">
    <property type="term" value="P:cysteinyl-tRNA aminoacylation"/>
    <property type="evidence" value="ECO:0007669"/>
    <property type="project" value="UniProtKB-UniRule"/>
</dbReference>
<dbReference type="InterPro" id="IPR024909">
    <property type="entry name" value="Cys-tRNA/MSH_ligase"/>
</dbReference>
<feature type="binding site" evidence="12">
    <location>
        <position position="209"/>
    </location>
    <ligand>
        <name>Zn(2+)</name>
        <dbReference type="ChEBI" id="CHEBI:29105"/>
    </ligand>
</feature>
<dbReference type="PRINTS" id="PR00983">
    <property type="entry name" value="TRNASYNTHCYS"/>
</dbReference>
<dbReference type="AlphaFoldDB" id="A0A486XS66"/>
<dbReference type="EMBL" id="CAAJGR010000119">
    <property type="protein sequence ID" value="VHO05119.1"/>
    <property type="molecule type" value="Genomic_DNA"/>
</dbReference>
<comment type="catalytic activity">
    <reaction evidence="12">
        <text>tRNA(Cys) + L-cysteine + ATP = L-cysteinyl-tRNA(Cys) + AMP + diphosphate</text>
        <dbReference type="Rhea" id="RHEA:17773"/>
        <dbReference type="Rhea" id="RHEA-COMP:9661"/>
        <dbReference type="Rhea" id="RHEA-COMP:9679"/>
        <dbReference type="ChEBI" id="CHEBI:30616"/>
        <dbReference type="ChEBI" id="CHEBI:33019"/>
        <dbReference type="ChEBI" id="CHEBI:35235"/>
        <dbReference type="ChEBI" id="CHEBI:78442"/>
        <dbReference type="ChEBI" id="CHEBI:78517"/>
        <dbReference type="ChEBI" id="CHEBI:456215"/>
        <dbReference type="EC" id="6.1.1.16"/>
    </reaction>
</comment>
<reference evidence="14" key="1">
    <citation type="submission" date="2019-04" db="EMBL/GenBank/DDBJ databases">
        <authorList>
            <person name="Brambilla D."/>
        </authorList>
    </citation>
    <scope>NUCLEOTIDE SEQUENCE</scope>
    <source>
        <strain evidence="14">BAL1</strain>
    </source>
</reference>
<dbReference type="GO" id="GO:0004817">
    <property type="term" value="F:cysteine-tRNA ligase activity"/>
    <property type="evidence" value="ECO:0007669"/>
    <property type="project" value="UniProtKB-UniRule"/>
</dbReference>
<feature type="binding site" evidence="12">
    <location>
        <position position="28"/>
    </location>
    <ligand>
        <name>Zn(2+)</name>
        <dbReference type="ChEBI" id="CHEBI:29105"/>
    </ligand>
</feature>
<keyword evidence="9 12" id="KW-0067">ATP-binding</keyword>
<evidence type="ECO:0000256" key="1">
    <source>
        <dbReference type="ARBA" id="ARBA00004496"/>
    </source>
</evidence>
<feature type="binding site" evidence="12">
    <location>
        <position position="234"/>
    </location>
    <ligand>
        <name>Zn(2+)</name>
        <dbReference type="ChEBI" id="CHEBI:29105"/>
    </ligand>
</feature>
<accession>A0A486XS66</accession>
<name>A0A486XS66_9GAMM</name>
<proteinExistence type="inferred from homology"/>
<evidence type="ECO:0000256" key="10">
    <source>
        <dbReference type="ARBA" id="ARBA00022917"/>
    </source>
</evidence>
<gene>
    <name evidence="12" type="primary">cysS</name>
    <name evidence="14" type="ORF">BAL341_2325</name>
</gene>
<evidence type="ECO:0000256" key="7">
    <source>
        <dbReference type="ARBA" id="ARBA00022741"/>
    </source>
</evidence>
<dbReference type="PANTHER" id="PTHR10890">
    <property type="entry name" value="CYSTEINYL-TRNA SYNTHETASE"/>
    <property type="match status" value="1"/>
</dbReference>
<comment type="subunit">
    <text evidence="3 12">Monomer.</text>
</comment>
<evidence type="ECO:0000256" key="12">
    <source>
        <dbReference type="HAMAP-Rule" id="MF_00041"/>
    </source>
</evidence>
<dbReference type="CDD" id="cd07963">
    <property type="entry name" value="Anticodon_Ia_Cys"/>
    <property type="match status" value="1"/>
</dbReference>
<keyword evidence="10 12" id="KW-0648">Protein biosynthesis</keyword>
<sequence length="459" mass="51211">MLHIYNTLSRKKELFTPIEPGKAGLYVCGITIYDYCHVGHARTYVAFDVINRYLRFLGYDVTYVRNITDVDDKIIKRAAENNESCDALTERFTKAMHADFNALGLLPADIEPRVTTHMAEIISMIEQLIVKGYAYVAADGDVLFDVSKYEAYGELSQQNLEMLQSGSRVEVADNKDDPLDFVLWKGAKPGEPFWQSPWGNGRPGWHIECSAMSAKHLGEHFDIHGGGSDLQFPHHENEIAQSTCAHGHKYVNTWIHTGMVQVDKEKMSKSLGNFFTVKDVLAEYNAEAVRYFLLSSQYRSQLNYSAENLQQAHAALGRLYTALRNVTPSHSIDLNSPYIVRFKAAMDDDFNTPEALPVLFELAREVNRFKETEPAKAAELAGLLNLLAGVLGLLQGDAEQFLQSGASDDDVAEIEALIARRNEARANKNWAAADAARDALTAKGIIVEDKNGVTSWRKG</sequence>
<keyword evidence="8 12" id="KW-0862">Zinc</keyword>
<evidence type="ECO:0000256" key="5">
    <source>
        <dbReference type="ARBA" id="ARBA00022598"/>
    </source>
</evidence>
<feature type="binding site" evidence="12">
    <location>
        <position position="269"/>
    </location>
    <ligand>
        <name>ATP</name>
        <dbReference type="ChEBI" id="CHEBI:30616"/>
    </ligand>
</feature>
<comment type="similarity">
    <text evidence="2 12">Belongs to the class-I aminoacyl-tRNA synthetase family.</text>
</comment>
<keyword evidence="6 12" id="KW-0479">Metal-binding</keyword>
<dbReference type="Pfam" id="PF01406">
    <property type="entry name" value="tRNA-synt_1e"/>
    <property type="match status" value="1"/>
</dbReference>
<evidence type="ECO:0000256" key="4">
    <source>
        <dbReference type="ARBA" id="ARBA00022490"/>
    </source>
</evidence>
<evidence type="ECO:0000256" key="2">
    <source>
        <dbReference type="ARBA" id="ARBA00005594"/>
    </source>
</evidence>
<keyword evidence="11 12" id="KW-0030">Aminoacyl-tRNA synthetase</keyword>
<dbReference type="InterPro" id="IPR015273">
    <property type="entry name" value="Cys-tRNA-synt_Ia_DALR"/>
</dbReference>
<dbReference type="SMART" id="SM00840">
    <property type="entry name" value="DALR_2"/>
    <property type="match status" value="1"/>
</dbReference>
<feature type="short sequence motif" description="'HIGH' region" evidence="12">
    <location>
        <begin position="30"/>
        <end position="40"/>
    </location>
</feature>
<keyword evidence="4 12" id="KW-0963">Cytoplasm</keyword>
<keyword evidence="5 12" id="KW-0436">Ligase</keyword>
<evidence type="ECO:0000313" key="14">
    <source>
        <dbReference type="EMBL" id="VHO05119.1"/>
    </source>
</evidence>
<dbReference type="InterPro" id="IPR056411">
    <property type="entry name" value="CysS_C"/>
</dbReference>
<dbReference type="InterPro" id="IPR014729">
    <property type="entry name" value="Rossmann-like_a/b/a_fold"/>
</dbReference>
<feature type="short sequence motif" description="'KMSKS' region" evidence="12">
    <location>
        <begin position="266"/>
        <end position="270"/>
    </location>
</feature>
<dbReference type="GO" id="GO:0008270">
    <property type="term" value="F:zinc ion binding"/>
    <property type="evidence" value="ECO:0007669"/>
    <property type="project" value="UniProtKB-UniRule"/>
</dbReference>
<dbReference type="Pfam" id="PF23493">
    <property type="entry name" value="CysS_C"/>
    <property type="match status" value="1"/>
</dbReference>
<evidence type="ECO:0000259" key="13">
    <source>
        <dbReference type="SMART" id="SM00840"/>
    </source>
</evidence>
<dbReference type="EC" id="6.1.1.16" evidence="12"/>
<comment type="cofactor">
    <cofactor evidence="12">
        <name>Zn(2+)</name>
        <dbReference type="ChEBI" id="CHEBI:29105"/>
    </cofactor>
    <text evidence="12">Binds 1 zinc ion per subunit.</text>
</comment>
<dbReference type="GO" id="GO:0005524">
    <property type="term" value="F:ATP binding"/>
    <property type="evidence" value="ECO:0007669"/>
    <property type="project" value="UniProtKB-UniRule"/>
</dbReference>
<protein>
    <recommendedName>
        <fullName evidence="12">Cysteine--tRNA ligase</fullName>
        <ecNumber evidence="12">6.1.1.16</ecNumber>
    </recommendedName>
    <alternativeName>
        <fullName evidence="12">Cysteinyl-tRNA synthetase</fullName>
        <shortName evidence="12">CysRS</shortName>
    </alternativeName>
</protein>
<evidence type="ECO:0000256" key="11">
    <source>
        <dbReference type="ARBA" id="ARBA00023146"/>
    </source>
</evidence>
<dbReference type="GO" id="GO:0005829">
    <property type="term" value="C:cytosol"/>
    <property type="evidence" value="ECO:0007669"/>
    <property type="project" value="TreeGrafter"/>
</dbReference>
<keyword evidence="7 12" id="KW-0547">Nucleotide-binding</keyword>
<dbReference type="Gene3D" id="1.20.120.1910">
    <property type="entry name" value="Cysteine-tRNA ligase, C-terminal anti-codon recognition domain"/>
    <property type="match status" value="1"/>
</dbReference>
<comment type="subcellular location">
    <subcellularLocation>
        <location evidence="1 12">Cytoplasm</location>
    </subcellularLocation>
</comment>
<dbReference type="HAMAP" id="MF_00041">
    <property type="entry name" value="Cys_tRNA_synth"/>
    <property type="match status" value="1"/>
</dbReference>
<dbReference type="InterPro" id="IPR015803">
    <property type="entry name" value="Cys-tRNA-ligase"/>
</dbReference>
<evidence type="ECO:0000256" key="9">
    <source>
        <dbReference type="ARBA" id="ARBA00022840"/>
    </source>
</evidence>
<evidence type="ECO:0000256" key="3">
    <source>
        <dbReference type="ARBA" id="ARBA00011245"/>
    </source>
</evidence>